<comment type="function">
    <text evidence="4">Catalyzes the interconversion of L-alanine and D-alanine. May also act on other amino acids.</text>
</comment>
<name>A0A519B949_9DELT</name>
<protein>
    <recommendedName>
        <fullName evidence="4">Alanine racemase</fullName>
        <ecNumber evidence="4">5.1.1.1</ecNumber>
    </recommendedName>
</protein>
<dbReference type="GO" id="GO:0008784">
    <property type="term" value="F:alanine racemase activity"/>
    <property type="evidence" value="ECO:0007669"/>
    <property type="project" value="UniProtKB-UniRule"/>
</dbReference>
<dbReference type="NCBIfam" id="TIGR00492">
    <property type="entry name" value="alr"/>
    <property type="match status" value="1"/>
</dbReference>
<comment type="caution">
    <text evidence="8">The sequence shown here is derived from an EMBL/GenBank/DDBJ whole genome shotgun (WGS) entry which is preliminary data.</text>
</comment>
<evidence type="ECO:0000256" key="4">
    <source>
        <dbReference type="HAMAP-Rule" id="MF_01201"/>
    </source>
</evidence>
<dbReference type="InterPro" id="IPR011079">
    <property type="entry name" value="Ala_racemase_C"/>
</dbReference>
<dbReference type="SMART" id="SM01005">
    <property type="entry name" value="Ala_racemase_C"/>
    <property type="match status" value="1"/>
</dbReference>
<gene>
    <name evidence="8" type="primary">alr</name>
    <name evidence="8" type="ORF">EVJ47_09110</name>
</gene>
<dbReference type="CDD" id="cd00430">
    <property type="entry name" value="PLPDE_III_AR"/>
    <property type="match status" value="1"/>
</dbReference>
<reference evidence="8 9" key="1">
    <citation type="submission" date="2019-01" db="EMBL/GenBank/DDBJ databases">
        <title>Insights into ecological role of a new deltaproteobacterial order Candidatus Sinidesulfobacterales (Sva0485) by metagenomics and metatranscriptomics.</title>
        <authorList>
            <person name="Tan S."/>
            <person name="Liu J."/>
            <person name="Fang Y."/>
            <person name="Hedlund B.P."/>
            <person name="Lian Z.H."/>
            <person name="Huang L.Y."/>
            <person name="Li J.T."/>
            <person name="Huang L.N."/>
            <person name="Li W.J."/>
            <person name="Jiang H.C."/>
            <person name="Dong H.L."/>
            <person name="Shu W.S."/>
        </authorList>
    </citation>
    <scope>NUCLEOTIDE SEQUENCE [LARGE SCALE GENOMIC DNA]</scope>
    <source>
        <strain evidence="8">AP3</strain>
    </source>
</reference>
<dbReference type="Gene3D" id="3.20.20.10">
    <property type="entry name" value="Alanine racemase"/>
    <property type="match status" value="1"/>
</dbReference>
<dbReference type="PRINTS" id="PR00992">
    <property type="entry name" value="ALARACEMASE"/>
</dbReference>
<dbReference type="InterPro" id="IPR009006">
    <property type="entry name" value="Ala_racemase/Decarboxylase_C"/>
</dbReference>
<dbReference type="UniPathway" id="UPA00042">
    <property type="reaction ID" value="UER00497"/>
</dbReference>
<dbReference type="EC" id="5.1.1.1" evidence="4"/>
<dbReference type="EMBL" id="SGBD01000007">
    <property type="protein sequence ID" value="RZD13821.1"/>
    <property type="molecule type" value="Genomic_DNA"/>
</dbReference>
<dbReference type="InterPro" id="IPR001608">
    <property type="entry name" value="Ala_racemase_N"/>
</dbReference>
<feature type="modified residue" description="N6-(pyridoxal phosphate)lysine" evidence="4 5">
    <location>
        <position position="36"/>
    </location>
</feature>
<dbReference type="HAMAP" id="MF_01201">
    <property type="entry name" value="Ala_racemase"/>
    <property type="match status" value="1"/>
</dbReference>
<dbReference type="PANTHER" id="PTHR30511">
    <property type="entry name" value="ALANINE RACEMASE"/>
    <property type="match status" value="1"/>
</dbReference>
<dbReference type="SUPFAM" id="SSF51419">
    <property type="entry name" value="PLP-binding barrel"/>
    <property type="match status" value="1"/>
</dbReference>
<dbReference type="Pfam" id="PF00842">
    <property type="entry name" value="Ala_racemase_C"/>
    <property type="match status" value="1"/>
</dbReference>
<comment type="catalytic activity">
    <reaction evidence="4">
        <text>L-alanine = D-alanine</text>
        <dbReference type="Rhea" id="RHEA:20249"/>
        <dbReference type="ChEBI" id="CHEBI:57416"/>
        <dbReference type="ChEBI" id="CHEBI:57972"/>
        <dbReference type="EC" id="5.1.1.1"/>
    </reaction>
</comment>
<evidence type="ECO:0000256" key="6">
    <source>
        <dbReference type="PIRSR" id="PIRSR600821-52"/>
    </source>
</evidence>
<evidence type="ECO:0000256" key="3">
    <source>
        <dbReference type="ARBA" id="ARBA00023235"/>
    </source>
</evidence>
<dbReference type="GO" id="GO:0030170">
    <property type="term" value="F:pyridoxal phosphate binding"/>
    <property type="evidence" value="ECO:0007669"/>
    <property type="project" value="UniProtKB-UniRule"/>
</dbReference>
<feature type="domain" description="Alanine racemase C-terminal" evidence="7">
    <location>
        <begin position="246"/>
        <end position="374"/>
    </location>
</feature>
<dbReference type="Pfam" id="PF01168">
    <property type="entry name" value="Ala_racemase_N"/>
    <property type="match status" value="1"/>
</dbReference>
<evidence type="ECO:0000259" key="7">
    <source>
        <dbReference type="SMART" id="SM01005"/>
    </source>
</evidence>
<feature type="binding site" evidence="4 6">
    <location>
        <position position="315"/>
    </location>
    <ligand>
        <name>substrate</name>
    </ligand>
</feature>
<dbReference type="SUPFAM" id="SSF50621">
    <property type="entry name" value="Alanine racemase C-terminal domain-like"/>
    <property type="match status" value="1"/>
</dbReference>
<dbReference type="GO" id="GO:0030632">
    <property type="term" value="P:D-alanine biosynthetic process"/>
    <property type="evidence" value="ECO:0007669"/>
    <property type="project" value="UniProtKB-UniRule"/>
</dbReference>
<dbReference type="InterPro" id="IPR020622">
    <property type="entry name" value="Ala_racemase_pyridoxalP-BS"/>
</dbReference>
<organism evidence="8 9">
    <name type="scientific">Candidatus Acidulodesulfobacterium ferriphilum</name>
    <dbReference type="NCBI Taxonomy" id="2597223"/>
    <lineage>
        <taxon>Bacteria</taxon>
        <taxon>Deltaproteobacteria</taxon>
        <taxon>Candidatus Acidulodesulfobacterales</taxon>
        <taxon>Candidatus Acidulodesulfobacterium</taxon>
    </lineage>
</organism>
<dbReference type="InterPro" id="IPR029066">
    <property type="entry name" value="PLP-binding_barrel"/>
</dbReference>
<dbReference type="Proteomes" id="UP000320813">
    <property type="component" value="Unassembled WGS sequence"/>
</dbReference>
<evidence type="ECO:0000313" key="8">
    <source>
        <dbReference type="EMBL" id="RZD13821.1"/>
    </source>
</evidence>
<dbReference type="Gene3D" id="2.40.37.10">
    <property type="entry name" value="Lyase, Ornithine Decarboxylase, Chain A, domain 1"/>
    <property type="match status" value="1"/>
</dbReference>
<feature type="active site" description="Proton acceptor; specific for L-alanine" evidence="4">
    <location>
        <position position="267"/>
    </location>
</feature>
<proteinExistence type="inferred from homology"/>
<accession>A0A519B949</accession>
<comment type="cofactor">
    <cofactor evidence="1 4 5">
        <name>pyridoxal 5'-phosphate</name>
        <dbReference type="ChEBI" id="CHEBI:597326"/>
    </cofactor>
</comment>
<keyword evidence="3 4" id="KW-0413">Isomerase</keyword>
<evidence type="ECO:0000256" key="5">
    <source>
        <dbReference type="PIRSR" id="PIRSR600821-50"/>
    </source>
</evidence>
<sequence>MNDTTLFINLKNLENNINQIKSLKLAKNKTIIAILKSDAYGHGIIPVANTLINNGVNFFGIVKMDEAISLHKNHPGAKLLMLIGISENDIKEALNMNLSIAAFSLDYIKFLLNKARDIKPPRPLNLHIKYDSGMNRLGLNDAEIKKAIEIIKKNKNLLNIEGIFSHLSSAGNDLEYTNFQLKNYKKILSKFKAGGITPEFTHISASSSLTNNKIEQDFSNAIRPGISLYGINPNQDNYPGLNLKPLMTLKSSIIQIKKIKRGAFISYNNTFKAPYDMITAIIPAGYDNGIPRLLSNSGRFLIRDNFSNIVGIVTMNMTIVDITKIKGVNMDDEVIIAGESLTKRIGLEEIALKARTIPYEICLNLGKSNQKAYIY</sequence>
<dbReference type="GO" id="GO:0005829">
    <property type="term" value="C:cytosol"/>
    <property type="evidence" value="ECO:0007669"/>
    <property type="project" value="TreeGrafter"/>
</dbReference>
<comment type="pathway">
    <text evidence="4">Amino-acid biosynthesis; D-alanine biosynthesis; D-alanine from L-alanine: step 1/1.</text>
</comment>
<feature type="active site" description="Proton acceptor; specific for D-alanine" evidence="4">
    <location>
        <position position="36"/>
    </location>
</feature>
<dbReference type="PROSITE" id="PS00395">
    <property type="entry name" value="ALANINE_RACEMASE"/>
    <property type="match status" value="1"/>
</dbReference>
<dbReference type="AlphaFoldDB" id="A0A519B949"/>
<feature type="binding site" evidence="4 6">
    <location>
        <position position="136"/>
    </location>
    <ligand>
        <name>substrate</name>
    </ligand>
</feature>
<keyword evidence="2 4" id="KW-0663">Pyridoxal phosphate</keyword>
<comment type="similarity">
    <text evidence="4">Belongs to the alanine racemase family.</text>
</comment>
<evidence type="ECO:0000256" key="2">
    <source>
        <dbReference type="ARBA" id="ARBA00022898"/>
    </source>
</evidence>
<evidence type="ECO:0000313" key="9">
    <source>
        <dbReference type="Proteomes" id="UP000320813"/>
    </source>
</evidence>
<dbReference type="InterPro" id="IPR000821">
    <property type="entry name" value="Ala_racemase"/>
</dbReference>
<evidence type="ECO:0000256" key="1">
    <source>
        <dbReference type="ARBA" id="ARBA00001933"/>
    </source>
</evidence>
<dbReference type="PANTHER" id="PTHR30511:SF0">
    <property type="entry name" value="ALANINE RACEMASE, CATABOLIC-RELATED"/>
    <property type="match status" value="1"/>
</dbReference>
<dbReference type="FunFam" id="3.20.20.10:FF:000002">
    <property type="entry name" value="Alanine racemase"/>
    <property type="match status" value="1"/>
</dbReference>